<sequence>MSATPEFEIDGEPALDLPSREQFEQWLAEAPGDTRAVWLRTAKKSSRLTSITEDETVDAGLCYGWISAVRRSWDNDTYVQRYTRRRPRSKWSRINIAKVERLTAEGRMRPGGLAEVAAAKADGRWDNPWT</sequence>
<dbReference type="RefSeq" id="WP_343991304.1">
    <property type="nucleotide sequence ID" value="NZ_BAAALG010000002.1"/>
</dbReference>
<accession>A0ABP4E8L8</accession>
<evidence type="ECO:0008006" key="3">
    <source>
        <dbReference type="Google" id="ProtNLM"/>
    </source>
</evidence>
<protein>
    <recommendedName>
        <fullName evidence="3">OmdA domain containing protein</fullName>
    </recommendedName>
</protein>
<reference evidence="2" key="1">
    <citation type="journal article" date="2019" name="Int. J. Syst. Evol. Microbiol.">
        <title>The Global Catalogue of Microorganisms (GCM) 10K type strain sequencing project: providing services to taxonomists for standard genome sequencing and annotation.</title>
        <authorList>
            <consortium name="The Broad Institute Genomics Platform"/>
            <consortium name="The Broad Institute Genome Sequencing Center for Infectious Disease"/>
            <person name="Wu L."/>
            <person name="Ma J."/>
        </authorList>
    </citation>
    <scope>NUCLEOTIDE SEQUENCE [LARGE SCALE GENOMIC DNA]</scope>
    <source>
        <strain evidence="2">JCM 13008</strain>
    </source>
</reference>
<evidence type="ECO:0000313" key="1">
    <source>
        <dbReference type="EMBL" id="GAA1093687.1"/>
    </source>
</evidence>
<name>A0ABP4E8L8_9ACTN</name>
<gene>
    <name evidence="1" type="ORF">GCM10009668_06500</name>
</gene>
<keyword evidence="2" id="KW-1185">Reference proteome</keyword>
<proteinExistence type="predicted"/>
<comment type="caution">
    <text evidence="1">The sequence shown here is derived from an EMBL/GenBank/DDBJ whole genome shotgun (WGS) entry which is preliminary data.</text>
</comment>
<evidence type="ECO:0000313" key="2">
    <source>
        <dbReference type="Proteomes" id="UP001501581"/>
    </source>
</evidence>
<dbReference type="EMBL" id="BAAALG010000002">
    <property type="protein sequence ID" value="GAA1093687.1"/>
    <property type="molecule type" value="Genomic_DNA"/>
</dbReference>
<dbReference type="Proteomes" id="UP001501581">
    <property type="component" value="Unassembled WGS sequence"/>
</dbReference>
<organism evidence="1 2">
    <name type="scientific">Nocardioides dubius</name>
    <dbReference type="NCBI Taxonomy" id="317019"/>
    <lineage>
        <taxon>Bacteria</taxon>
        <taxon>Bacillati</taxon>
        <taxon>Actinomycetota</taxon>
        <taxon>Actinomycetes</taxon>
        <taxon>Propionibacteriales</taxon>
        <taxon>Nocardioidaceae</taxon>
        <taxon>Nocardioides</taxon>
    </lineage>
</organism>